<comment type="caution">
    <text evidence="2">The sequence shown here is derived from an EMBL/GenBank/DDBJ whole genome shotgun (WGS) entry which is preliminary data.</text>
</comment>
<evidence type="ECO:0000259" key="1">
    <source>
        <dbReference type="Pfam" id="PF01656"/>
    </source>
</evidence>
<dbReference type="InterPro" id="IPR050678">
    <property type="entry name" value="DNA_Partitioning_ATPase"/>
</dbReference>
<dbReference type="SUPFAM" id="SSF52540">
    <property type="entry name" value="P-loop containing nucleoside triphosphate hydrolases"/>
    <property type="match status" value="1"/>
</dbReference>
<organism evidence="2">
    <name type="scientific">Tolypothrix bouteillei VB521301</name>
    <dbReference type="NCBI Taxonomy" id="1479485"/>
    <lineage>
        <taxon>Bacteria</taxon>
        <taxon>Bacillati</taxon>
        <taxon>Cyanobacteriota</taxon>
        <taxon>Cyanophyceae</taxon>
        <taxon>Nostocales</taxon>
        <taxon>Tolypothrichaceae</taxon>
        <taxon>Tolypothrix</taxon>
    </lineage>
</organism>
<dbReference type="OrthoDB" id="3173068at2"/>
<dbReference type="InterPro" id="IPR027417">
    <property type="entry name" value="P-loop_NTPase"/>
</dbReference>
<dbReference type="InterPro" id="IPR048089">
    <property type="entry name" value="McdA"/>
</dbReference>
<dbReference type="STRING" id="1479485.DA73_0208735"/>
<dbReference type="PIRSF" id="PIRSF009320">
    <property type="entry name" value="Nuc_binding_HP_1000"/>
    <property type="match status" value="1"/>
</dbReference>
<evidence type="ECO:0000313" key="2">
    <source>
        <dbReference type="EMBL" id="KIE12648.1"/>
    </source>
</evidence>
<proteinExistence type="predicted"/>
<dbReference type="EMBL" id="JHEG02000022">
    <property type="protein sequence ID" value="KIE12648.1"/>
    <property type="molecule type" value="Genomic_DNA"/>
</dbReference>
<protein>
    <submittedName>
        <fullName evidence="2">ParA</fullName>
    </submittedName>
</protein>
<dbReference type="AlphaFoldDB" id="A0A0C1RAF3"/>
<dbReference type="NCBIfam" id="NF041546">
    <property type="entry name" value="ParA_partition"/>
    <property type="match status" value="1"/>
</dbReference>
<reference evidence="2" key="1">
    <citation type="journal article" date="2015" name="Genome Announc.">
        <title>Draft Genome Sequence of Tolypothrix boutellei Strain VB521301.</title>
        <authorList>
            <person name="Chandrababunaidu M.M."/>
            <person name="Singh D."/>
            <person name="Sen D."/>
            <person name="Bhan S."/>
            <person name="Das S."/>
            <person name="Gupta A."/>
            <person name="Adhikary S.P."/>
            <person name="Tripathy S."/>
        </authorList>
    </citation>
    <scope>NUCLEOTIDE SEQUENCE</scope>
    <source>
        <strain evidence="2">VB521301</strain>
    </source>
</reference>
<gene>
    <name evidence="2" type="ORF">DA73_0208735</name>
</gene>
<accession>A0A0C1RAF3</accession>
<dbReference type="InterPro" id="IPR002586">
    <property type="entry name" value="CobQ/CobB/MinD/ParA_Nub-bd_dom"/>
</dbReference>
<dbReference type="PANTHER" id="PTHR13696">
    <property type="entry name" value="P-LOOP CONTAINING NUCLEOSIDE TRIPHOSPHATE HYDROLASE"/>
    <property type="match status" value="1"/>
</dbReference>
<sequence>MKTIAIVSRKGGSGKSTLAIHLAVAAVIDGREVAIVDLDPQASCAKWSDSRESETPVVVSAQASRLDKVLSAAKDEGADLVFIDTSPHAETAALAAIRAANLILIPCRPTILDLRAIDDTVDLIKLAKKTLVAAVVLNAVPSQGSLGDEAEEAIANYKIPVAPVKIGHRSAFVRSLTDGLTALEYEPKGKAAKEILELYKWTCTQV</sequence>
<dbReference type="Pfam" id="PF01656">
    <property type="entry name" value="CbiA"/>
    <property type="match status" value="1"/>
</dbReference>
<name>A0A0C1RAF3_9CYAN</name>
<feature type="domain" description="CobQ/CobB/MinD/ParA nucleotide binding" evidence="1">
    <location>
        <begin position="4"/>
        <end position="180"/>
    </location>
</feature>
<dbReference type="Gene3D" id="3.40.50.300">
    <property type="entry name" value="P-loop containing nucleotide triphosphate hydrolases"/>
    <property type="match status" value="1"/>
</dbReference>
<dbReference type="PANTHER" id="PTHR13696:SF96">
    <property type="entry name" value="COBQ_COBB_MIND_PARA NUCLEOTIDE BINDING DOMAIN-CONTAINING PROTEIN"/>
    <property type="match status" value="1"/>
</dbReference>
<dbReference type="CDD" id="cd02042">
    <property type="entry name" value="ParAB_family"/>
    <property type="match status" value="1"/>
</dbReference>